<dbReference type="EMBL" id="FQVI01000002">
    <property type="protein sequence ID" value="SHE50114.1"/>
    <property type="molecule type" value="Genomic_DNA"/>
</dbReference>
<reference evidence="5 6" key="1">
    <citation type="submission" date="2016-11" db="EMBL/GenBank/DDBJ databases">
        <authorList>
            <person name="Jaros S."/>
            <person name="Januszkiewicz K."/>
            <person name="Wedrychowicz H."/>
        </authorList>
    </citation>
    <scope>NUCLEOTIDE SEQUENCE [LARGE SCALE GENOMIC DNA]</scope>
    <source>
        <strain evidence="5 6">DSM 17459</strain>
    </source>
</reference>
<dbReference type="SUPFAM" id="SSF46785">
    <property type="entry name" value="Winged helix' DNA-binding domain"/>
    <property type="match status" value="1"/>
</dbReference>
<dbReference type="PANTHER" id="PTHR43537:SF5">
    <property type="entry name" value="UXU OPERON TRANSCRIPTIONAL REGULATOR"/>
    <property type="match status" value="1"/>
</dbReference>
<dbReference type="InterPro" id="IPR011711">
    <property type="entry name" value="GntR_C"/>
</dbReference>
<dbReference type="PROSITE" id="PS50949">
    <property type="entry name" value="HTH_GNTR"/>
    <property type="match status" value="1"/>
</dbReference>
<dbReference type="InterPro" id="IPR000524">
    <property type="entry name" value="Tscrpt_reg_HTH_GntR"/>
</dbReference>
<accession>A0A1M4U0J4</accession>
<dbReference type="GO" id="GO:0003700">
    <property type="term" value="F:DNA-binding transcription factor activity"/>
    <property type="evidence" value="ECO:0007669"/>
    <property type="project" value="InterPro"/>
</dbReference>
<evidence type="ECO:0000259" key="4">
    <source>
        <dbReference type="PROSITE" id="PS50949"/>
    </source>
</evidence>
<protein>
    <submittedName>
        <fullName evidence="5">DNA-binding transcriptional regulator, GntR family</fullName>
    </submittedName>
</protein>
<dbReference type="RefSeq" id="WP_072848976.1">
    <property type="nucleotide sequence ID" value="NZ_FQVI01000002.1"/>
</dbReference>
<name>A0A1M4U0J4_9CLOT</name>
<feature type="domain" description="HTH gntR-type" evidence="4">
    <location>
        <begin position="7"/>
        <end position="75"/>
    </location>
</feature>
<evidence type="ECO:0000313" key="5">
    <source>
        <dbReference type="EMBL" id="SHE50114.1"/>
    </source>
</evidence>
<dbReference type="PANTHER" id="PTHR43537">
    <property type="entry name" value="TRANSCRIPTIONAL REGULATOR, GNTR FAMILY"/>
    <property type="match status" value="1"/>
</dbReference>
<dbReference type="InterPro" id="IPR008920">
    <property type="entry name" value="TF_FadR/GntR_C"/>
</dbReference>
<evidence type="ECO:0000256" key="3">
    <source>
        <dbReference type="ARBA" id="ARBA00023163"/>
    </source>
</evidence>
<organism evidence="5 6">
    <name type="scientific">Lactonifactor longoviformis DSM 17459</name>
    <dbReference type="NCBI Taxonomy" id="1122155"/>
    <lineage>
        <taxon>Bacteria</taxon>
        <taxon>Bacillati</taxon>
        <taxon>Bacillota</taxon>
        <taxon>Clostridia</taxon>
        <taxon>Eubacteriales</taxon>
        <taxon>Clostridiaceae</taxon>
        <taxon>Lactonifactor</taxon>
    </lineage>
</organism>
<dbReference type="GO" id="GO:0003677">
    <property type="term" value="F:DNA binding"/>
    <property type="evidence" value="ECO:0007669"/>
    <property type="project" value="UniProtKB-KW"/>
</dbReference>
<dbReference type="Pfam" id="PF07729">
    <property type="entry name" value="FCD"/>
    <property type="match status" value="1"/>
</dbReference>
<dbReference type="Gene3D" id="1.20.120.530">
    <property type="entry name" value="GntR ligand-binding domain-like"/>
    <property type="match status" value="1"/>
</dbReference>
<keyword evidence="3" id="KW-0804">Transcription</keyword>
<dbReference type="OrthoDB" id="162982at2"/>
<keyword evidence="2 5" id="KW-0238">DNA-binding</keyword>
<dbReference type="Proteomes" id="UP000184245">
    <property type="component" value="Unassembled WGS sequence"/>
</dbReference>
<dbReference type="SUPFAM" id="SSF48008">
    <property type="entry name" value="GntR ligand-binding domain-like"/>
    <property type="match status" value="1"/>
</dbReference>
<keyword evidence="1" id="KW-0805">Transcription regulation</keyword>
<dbReference type="Pfam" id="PF00392">
    <property type="entry name" value="GntR"/>
    <property type="match status" value="1"/>
</dbReference>
<dbReference type="AlphaFoldDB" id="A0A1M4U0J4"/>
<evidence type="ECO:0000256" key="1">
    <source>
        <dbReference type="ARBA" id="ARBA00023015"/>
    </source>
</evidence>
<evidence type="ECO:0000256" key="2">
    <source>
        <dbReference type="ARBA" id="ARBA00023125"/>
    </source>
</evidence>
<keyword evidence="6" id="KW-1185">Reference proteome</keyword>
<gene>
    <name evidence="5" type="ORF">SAMN02745158_00667</name>
</gene>
<dbReference type="STRING" id="1122155.SAMN02745158_00667"/>
<sequence length="217" mass="25192">MILKKKQTLNDQIYEHIKTSILNGEILQGEKIIPDELALKLNVSKTPIRDAINRLLQDRLLEKDTNSIFVHIMSDEEISMLEEAIIAQILAGYRLCVLKGKRISLIHMLEQRLREQRDAIEIGDMKSNIKSAMEFDKSFVLETENIHLIQNIERSFELFQIMVANYQSDTDNQHISYEDHADILQAAKNQEIEVMEGLIMQHLHSSTQRVKQEIGRK</sequence>
<dbReference type="InterPro" id="IPR036390">
    <property type="entry name" value="WH_DNA-bd_sf"/>
</dbReference>
<dbReference type="InterPro" id="IPR036388">
    <property type="entry name" value="WH-like_DNA-bd_sf"/>
</dbReference>
<dbReference type="Gene3D" id="1.10.10.10">
    <property type="entry name" value="Winged helix-like DNA-binding domain superfamily/Winged helix DNA-binding domain"/>
    <property type="match status" value="1"/>
</dbReference>
<proteinExistence type="predicted"/>
<evidence type="ECO:0000313" key="6">
    <source>
        <dbReference type="Proteomes" id="UP000184245"/>
    </source>
</evidence>